<keyword evidence="4 8" id="KW-0175">Coiled coil</keyword>
<comment type="similarity">
    <text evidence="7">Belongs to the TRAFAC class myosin-kinesin ATPase superfamily. Kinesin family.</text>
</comment>
<reference evidence="11" key="1">
    <citation type="submission" date="2007-03" db="EMBL/GenBank/DDBJ databases">
        <title>Annotation of Culex pipiens quinquefasciatus.</title>
        <authorList>
            <consortium name="The Broad Institute Genome Sequencing Platform"/>
            <person name="Atkinson P.W."/>
            <person name="Hemingway J."/>
            <person name="Christensen B.M."/>
            <person name="Higgs S."/>
            <person name="Kodira C."/>
            <person name="Hannick L."/>
            <person name="Megy K."/>
            <person name="O'Leary S."/>
            <person name="Pearson M."/>
            <person name="Haas B.J."/>
            <person name="Mauceli E."/>
            <person name="Wortman J.R."/>
            <person name="Lee N.H."/>
            <person name="Guigo R."/>
            <person name="Stanke M."/>
            <person name="Alvarado L."/>
            <person name="Amedeo P."/>
            <person name="Antoine C.H."/>
            <person name="Arensburger P."/>
            <person name="Bidwell S.L."/>
            <person name="Crawford M."/>
            <person name="Camaro F."/>
            <person name="Devon K."/>
            <person name="Engels R."/>
            <person name="Hammond M."/>
            <person name="Howarth C."/>
            <person name="Koehrsen M."/>
            <person name="Lawson D."/>
            <person name="Montgomery P."/>
            <person name="Nene V."/>
            <person name="Nusbaum C."/>
            <person name="Puiu D."/>
            <person name="Romero-Severson J."/>
            <person name="Severson D.W."/>
            <person name="Shumway M."/>
            <person name="Sisk P."/>
            <person name="Stolte C."/>
            <person name="Zeng Q."/>
            <person name="Eisenstadt E."/>
            <person name="Fraser-Liggett C."/>
            <person name="Strausberg R."/>
            <person name="Galagan J."/>
            <person name="Birren B."/>
            <person name="Collins F.H."/>
        </authorList>
    </citation>
    <scope>NUCLEOTIDE SEQUENCE [LARGE SCALE GENOMIC DNA]</scope>
    <source>
        <strain evidence="11">JHB</strain>
    </source>
</reference>
<dbReference type="OrthoDB" id="3176171at2759"/>
<evidence type="ECO:0000256" key="4">
    <source>
        <dbReference type="ARBA" id="ARBA00023054"/>
    </source>
</evidence>
<gene>
    <name evidence="12" type="primary">6044931</name>
    <name evidence="11" type="ORF">CpipJ_CPIJ012221</name>
</gene>
<dbReference type="eggNOG" id="KOG0242">
    <property type="taxonomic scope" value="Eukaryota"/>
</dbReference>
<dbReference type="AlphaFoldDB" id="B0WY90"/>
<dbReference type="PANTHER" id="PTHR47968">
    <property type="entry name" value="CENTROMERE PROTEIN E"/>
    <property type="match status" value="1"/>
</dbReference>
<dbReference type="InParanoid" id="B0WY90"/>
<feature type="coiled-coil region" evidence="8">
    <location>
        <begin position="369"/>
        <end position="403"/>
    </location>
</feature>
<evidence type="ECO:0000313" key="12">
    <source>
        <dbReference type="EnsemblMetazoa" id="CPIJ012221-PA"/>
    </source>
</evidence>
<evidence type="ECO:0000313" key="13">
    <source>
        <dbReference type="Proteomes" id="UP000002320"/>
    </source>
</evidence>
<dbReference type="InterPro" id="IPR019821">
    <property type="entry name" value="Kinesin_motor_CS"/>
</dbReference>
<evidence type="ECO:0000313" key="11">
    <source>
        <dbReference type="EMBL" id="EDS36967.1"/>
    </source>
</evidence>
<dbReference type="SMART" id="SM00129">
    <property type="entry name" value="KISc"/>
    <property type="match status" value="2"/>
</dbReference>
<dbReference type="VEuPathDB" id="VectorBase:CQUJHB017771"/>
<evidence type="ECO:0000256" key="3">
    <source>
        <dbReference type="ARBA" id="ARBA00022840"/>
    </source>
</evidence>
<sequence length="1058" mass="119305">MADNVTVSIKVRPLIRREKDSKLTPQWRIRENTIHNVDGTGEPFVFVTEQLLYNFHVILPVVVAGAVIDQHNTGLRELRSDNIFDETVATRELFDRVCRPVLLASLNGINGTIFAYGQTSSGKTYTMMGDETEPGVVPLAAREIFREIELNKDRQFLIRVGYIEIYNEKIFDLLDRSNNANLKVFENSCGDVSVNYKEMITNCPEQVMQHLEEGNKVKRIGDTNMNERSSRSHTIFRITIESREIGRTQDNENDAVQISTLNLVDLAGSERADQTGATGSRLKEGAHINKSLLSLSCVIQKLSENAENQKFINYRDSKLTRILQASLGGNAVTSMICNITPAAFEESYSTLCFANRAKNIKNKPKVNEVLSEAAMMKRLEKEIKRLQEELRSEQSKNSKIKTLELQNAITMRANQIINSQTHLQFDKSRRRTWCPSTASCIPKPIVYEQDTRLMPPPPPFTKPIDCKTPSTNSENNKKDNIFDETVATRELFDRVCRPVLLASLNGINGTIFAYGQTSSGKTYTMMGDETEPGVVPLAAREIFREIELNKDRQFLIRVGYIEIYNEKIFDLLDRSNNANLKVFENSCGDVSVNYKEMITNCPEQVMQHLEEGNKVKRIGDTNMNERSSRSHTIFRITIESREIGRTQDNENDAVQISTLNLVDLAGSERADQTGATGSRLKEGAHINKSLLSLSCVIQKLSENAENQKFINYRDSKLTRILQASLGGNAVTSMICNITPAAFEESYSTLCFANRAKNIKNKPKVNEVLSEAAMMKRLEKEIKRLQEELRSEQSKNSKIKTLELQNAITMRANQIINSQTHLQFDKSRRRTWCPSTASCIPKPIVYEQDTRLMPPPPPFTKPIDCKTPSTNSEVDDLSPVIRPELLGQNFTKDLLARKVRSTTPSRQFLSAMSMDSATIPPNPTFEFNNSDEFVPGELADFGDRSPQSMARDIHTPCALRPAGKRRSRRSSTGDSPANFIDHEKSEVRCIMLRTTTTTPRPAEKTVLCVGNKCIKEPKKSPTKSVGDHLDFTLLPVILLVCYCGKWNDARKTESCTEKN</sequence>
<dbReference type="KEGG" id="cqu:CpipJ_CPIJ012221"/>
<dbReference type="InterPro" id="IPR027417">
    <property type="entry name" value="P-loop_NTPase"/>
</dbReference>
<proteinExistence type="inferred from homology"/>
<evidence type="ECO:0000256" key="1">
    <source>
        <dbReference type="ARBA" id="ARBA00004245"/>
    </source>
</evidence>
<dbReference type="EMBL" id="DS232185">
    <property type="protein sequence ID" value="EDS36967.1"/>
    <property type="molecule type" value="Genomic_DNA"/>
</dbReference>
<dbReference type="PANTHER" id="PTHR47968:SF75">
    <property type="entry name" value="CENTROMERE-ASSOCIATED PROTEIN E"/>
    <property type="match status" value="1"/>
</dbReference>
<dbReference type="InterPro" id="IPR027640">
    <property type="entry name" value="Kinesin-like_fam"/>
</dbReference>
<keyword evidence="13" id="KW-1185">Reference proteome</keyword>
<dbReference type="GO" id="GO:0008017">
    <property type="term" value="F:microtubule binding"/>
    <property type="evidence" value="ECO:0007669"/>
    <property type="project" value="InterPro"/>
</dbReference>
<dbReference type="FunFam" id="3.40.850.10:FF:000177">
    <property type="entry name" value="Kinesin-like protein"/>
    <property type="match status" value="2"/>
</dbReference>
<evidence type="ECO:0000256" key="6">
    <source>
        <dbReference type="ARBA" id="ARBA00023212"/>
    </source>
</evidence>
<accession>B0WY90</accession>
<protein>
    <submittedName>
        <fullName evidence="11 12">Kinesin-II 95 kDa subunit</fullName>
    </submittedName>
</protein>
<dbReference type="GO" id="GO:0005874">
    <property type="term" value="C:microtubule"/>
    <property type="evidence" value="ECO:0007669"/>
    <property type="project" value="TreeGrafter"/>
</dbReference>
<dbReference type="STRING" id="7176.B0WY90"/>
<keyword evidence="6" id="KW-0963">Cytoplasm</keyword>
<dbReference type="EnsemblMetazoa" id="CPIJ012221-RA">
    <property type="protein sequence ID" value="CPIJ012221-PA"/>
    <property type="gene ID" value="CPIJ012221"/>
</dbReference>
<dbReference type="HOGENOM" id="CLU_289727_0_0_1"/>
<dbReference type="Proteomes" id="UP000002320">
    <property type="component" value="Unassembled WGS sequence"/>
</dbReference>
<dbReference type="VEuPathDB" id="VectorBase:CPIJ012221"/>
<dbReference type="GO" id="GO:0000278">
    <property type="term" value="P:mitotic cell cycle"/>
    <property type="evidence" value="ECO:0007669"/>
    <property type="project" value="TreeGrafter"/>
</dbReference>
<feature type="binding site" evidence="7">
    <location>
        <begin position="515"/>
        <end position="522"/>
    </location>
    <ligand>
        <name>ATP</name>
        <dbReference type="ChEBI" id="CHEBI:30616"/>
    </ligand>
</feature>
<evidence type="ECO:0000256" key="2">
    <source>
        <dbReference type="ARBA" id="ARBA00022741"/>
    </source>
</evidence>
<dbReference type="Pfam" id="PF00225">
    <property type="entry name" value="Kinesin"/>
    <property type="match status" value="2"/>
</dbReference>
<organism>
    <name type="scientific">Culex quinquefasciatus</name>
    <name type="common">Southern house mosquito</name>
    <name type="synonym">Culex pungens</name>
    <dbReference type="NCBI Taxonomy" id="7176"/>
    <lineage>
        <taxon>Eukaryota</taxon>
        <taxon>Metazoa</taxon>
        <taxon>Ecdysozoa</taxon>
        <taxon>Arthropoda</taxon>
        <taxon>Hexapoda</taxon>
        <taxon>Insecta</taxon>
        <taxon>Pterygota</taxon>
        <taxon>Neoptera</taxon>
        <taxon>Endopterygota</taxon>
        <taxon>Diptera</taxon>
        <taxon>Nematocera</taxon>
        <taxon>Culicoidea</taxon>
        <taxon>Culicidae</taxon>
        <taxon>Culicinae</taxon>
        <taxon>Culicini</taxon>
        <taxon>Culex</taxon>
        <taxon>Culex</taxon>
    </lineage>
</organism>
<feature type="domain" description="Kinesin motor" evidence="10">
    <location>
        <begin position="4"/>
        <end position="360"/>
    </location>
</feature>
<comment type="subcellular location">
    <subcellularLocation>
        <location evidence="1">Cytoplasm</location>
        <location evidence="1">Cytoskeleton</location>
    </subcellularLocation>
</comment>
<evidence type="ECO:0000256" key="5">
    <source>
        <dbReference type="ARBA" id="ARBA00023175"/>
    </source>
</evidence>
<dbReference type="OMA" id="KEMITNC"/>
<dbReference type="GO" id="GO:0003777">
    <property type="term" value="F:microtubule motor activity"/>
    <property type="evidence" value="ECO:0007669"/>
    <property type="project" value="InterPro"/>
</dbReference>
<keyword evidence="2 7" id="KW-0547">Nucleotide-binding</keyword>
<feature type="binding site" evidence="7">
    <location>
        <begin position="117"/>
        <end position="124"/>
    </location>
    <ligand>
        <name>ATP</name>
        <dbReference type="ChEBI" id="CHEBI:30616"/>
    </ligand>
</feature>
<dbReference type="InterPro" id="IPR001752">
    <property type="entry name" value="Kinesin_motor_dom"/>
</dbReference>
<keyword evidence="3 7" id="KW-0067">ATP-binding</keyword>
<dbReference type="Gene3D" id="3.40.850.10">
    <property type="entry name" value="Kinesin motor domain"/>
    <property type="match status" value="2"/>
</dbReference>
<dbReference type="SUPFAM" id="SSF52540">
    <property type="entry name" value="P-loop containing nucleoside triphosphate hydrolases"/>
    <property type="match status" value="2"/>
</dbReference>
<dbReference type="PRINTS" id="PR00380">
    <property type="entry name" value="KINESINHEAVY"/>
</dbReference>
<feature type="domain" description="Kinesin motor" evidence="10">
    <location>
        <begin position="435"/>
        <end position="758"/>
    </location>
</feature>
<feature type="region of interest" description="Disordered" evidence="9">
    <location>
        <begin position="955"/>
        <end position="977"/>
    </location>
</feature>
<dbReference type="PROSITE" id="PS00411">
    <property type="entry name" value="KINESIN_MOTOR_1"/>
    <property type="match status" value="2"/>
</dbReference>
<dbReference type="GO" id="GO:0005524">
    <property type="term" value="F:ATP binding"/>
    <property type="evidence" value="ECO:0007669"/>
    <property type="project" value="UniProtKB-UniRule"/>
</dbReference>
<evidence type="ECO:0000256" key="9">
    <source>
        <dbReference type="SAM" id="MobiDB-lite"/>
    </source>
</evidence>
<evidence type="ECO:0000259" key="10">
    <source>
        <dbReference type="PROSITE" id="PS50067"/>
    </source>
</evidence>
<evidence type="ECO:0000256" key="7">
    <source>
        <dbReference type="PROSITE-ProRule" id="PRU00283"/>
    </source>
</evidence>
<dbReference type="InterPro" id="IPR036961">
    <property type="entry name" value="Kinesin_motor_dom_sf"/>
</dbReference>
<keyword evidence="6" id="KW-0206">Cytoskeleton</keyword>
<evidence type="ECO:0000256" key="8">
    <source>
        <dbReference type="SAM" id="Coils"/>
    </source>
</evidence>
<keyword evidence="5 7" id="KW-0505">Motor protein</keyword>
<dbReference type="GO" id="GO:0007018">
    <property type="term" value="P:microtubule-based movement"/>
    <property type="evidence" value="ECO:0007669"/>
    <property type="project" value="InterPro"/>
</dbReference>
<feature type="coiled-coil region" evidence="8">
    <location>
        <begin position="767"/>
        <end position="801"/>
    </location>
</feature>
<name>B0WY90_CULQU</name>
<dbReference type="PROSITE" id="PS50067">
    <property type="entry name" value="KINESIN_MOTOR_2"/>
    <property type="match status" value="2"/>
</dbReference>
<reference evidence="12" key="2">
    <citation type="submission" date="2020-05" db="UniProtKB">
        <authorList>
            <consortium name="EnsemblMetazoa"/>
        </authorList>
    </citation>
    <scope>IDENTIFICATION</scope>
    <source>
        <strain evidence="12">JHB</strain>
    </source>
</reference>